<dbReference type="FunFam" id="3.30.200.20:FF:000124">
    <property type="entry name" value="Cyclin-dependent kinase 4"/>
    <property type="match status" value="1"/>
</dbReference>
<feature type="domain" description="Protein kinase" evidence="14">
    <location>
        <begin position="119"/>
        <end position="407"/>
    </location>
</feature>
<dbReference type="PROSITE" id="PS50011">
    <property type="entry name" value="PROTEIN_KINASE_DOM"/>
    <property type="match status" value="1"/>
</dbReference>
<dbReference type="GO" id="GO:0005737">
    <property type="term" value="C:cytoplasm"/>
    <property type="evidence" value="ECO:0007669"/>
    <property type="project" value="TreeGrafter"/>
</dbReference>
<comment type="similarity">
    <text evidence="1">Belongs to the protein kinase superfamily. CMGC Ser/Thr protein kinase family. CDC2/CDKX subfamily.</text>
</comment>
<evidence type="ECO:0000256" key="10">
    <source>
        <dbReference type="ARBA" id="ARBA00048367"/>
    </source>
</evidence>
<dbReference type="Gene3D" id="3.30.200.20">
    <property type="entry name" value="Phosphorylase Kinase, domain 1"/>
    <property type="match status" value="1"/>
</dbReference>
<dbReference type="GO" id="GO:0000082">
    <property type="term" value="P:G1/S transition of mitotic cell cycle"/>
    <property type="evidence" value="ECO:0007669"/>
    <property type="project" value="TreeGrafter"/>
</dbReference>
<evidence type="ECO:0000256" key="9">
    <source>
        <dbReference type="ARBA" id="ARBA00047811"/>
    </source>
</evidence>
<gene>
    <name evidence="15" type="primary">ABSGL_01205.1 scaffold 1223</name>
</gene>
<dbReference type="PANTHER" id="PTHR24056">
    <property type="entry name" value="CELL DIVISION PROTEIN KINASE"/>
    <property type="match status" value="1"/>
</dbReference>
<evidence type="ECO:0000259" key="14">
    <source>
        <dbReference type="PROSITE" id="PS50011"/>
    </source>
</evidence>
<feature type="compositionally biased region" description="Polar residues" evidence="13">
    <location>
        <begin position="23"/>
        <end position="36"/>
    </location>
</feature>
<keyword evidence="5 11" id="KW-0547">Nucleotide-binding</keyword>
<dbReference type="FunFam" id="1.10.510.10:FF:000706">
    <property type="entry name" value="Cyclin-dependent kinase 1"/>
    <property type="match status" value="1"/>
</dbReference>
<organism evidence="15">
    <name type="scientific">Absidia glauca</name>
    <name type="common">Pin mould</name>
    <dbReference type="NCBI Taxonomy" id="4829"/>
    <lineage>
        <taxon>Eukaryota</taxon>
        <taxon>Fungi</taxon>
        <taxon>Fungi incertae sedis</taxon>
        <taxon>Mucoromycota</taxon>
        <taxon>Mucoromycotina</taxon>
        <taxon>Mucoromycetes</taxon>
        <taxon>Mucorales</taxon>
        <taxon>Cunninghamellaceae</taxon>
        <taxon>Absidia</taxon>
    </lineage>
</organism>
<dbReference type="InterPro" id="IPR017441">
    <property type="entry name" value="Protein_kinase_ATP_BS"/>
</dbReference>
<evidence type="ECO:0000256" key="13">
    <source>
        <dbReference type="SAM" id="MobiDB-lite"/>
    </source>
</evidence>
<dbReference type="EC" id="2.7.11.22" evidence="2"/>
<evidence type="ECO:0000256" key="7">
    <source>
        <dbReference type="ARBA" id="ARBA00022840"/>
    </source>
</evidence>
<dbReference type="GO" id="GO:0000307">
    <property type="term" value="C:cyclin-dependent protein kinase holoenzyme complex"/>
    <property type="evidence" value="ECO:0007669"/>
    <property type="project" value="TreeGrafter"/>
</dbReference>
<protein>
    <recommendedName>
        <fullName evidence="8">Cyclin-dependent kinase 1</fullName>
        <ecNumber evidence="2">2.7.11.22</ecNumber>
    </recommendedName>
</protein>
<dbReference type="CDD" id="cd07829">
    <property type="entry name" value="STKc_CDK_like"/>
    <property type="match status" value="1"/>
</dbReference>
<dbReference type="OMA" id="PDETKWP"/>
<dbReference type="InterPro" id="IPR050108">
    <property type="entry name" value="CDK"/>
</dbReference>
<sequence>MANSPPEESSESTSLIALKKTTNESATTDLEASNKATIPRPSNRDNKEPLATTLARRIPVYKDRKGGTTTTTATTKPLQQDRGGTHQQRSRANEPDDAQQLDETQLQRLEDNDIDVAGYKKLAKIGEGTYGEVFRGLCKTTNASVALKRIQLNFSQGGVPATTMREVALLKEIRHNNVIRLVDLIYFDTTIYLVFDYCDVDLRKYINDVGREGLTFKHIKSFTHQLLRGLHYCHSHRVLHRDLKPQNLLIDKTGKLTIADFGLSRAFSVPMRTYTHQVITLWYRAPEILLGSPQYSAAVDMWSVGCILAEMITLRPLFPGDSQIDELFRIFRVLGTPTEEVWPGVTALPDYHDTFPPWKPTDIKERLSKVRQPVTIDDLAVDLLKSLLVYDPYNRISAKKAEEHPFFYDDISILQFN</sequence>
<keyword evidence="6" id="KW-0418">Kinase</keyword>
<dbReference type="OrthoDB" id="1732493at2759"/>
<dbReference type="InParanoid" id="A0A163IX72"/>
<dbReference type="PANTHER" id="PTHR24056:SF254">
    <property type="entry name" value="CYCLIN-DEPENDENT KINASE 2"/>
    <property type="match status" value="1"/>
</dbReference>
<dbReference type="SUPFAM" id="SSF56112">
    <property type="entry name" value="Protein kinase-like (PK-like)"/>
    <property type="match status" value="1"/>
</dbReference>
<dbReference type="AlphaFoldDB" id="A0A163IX72"/>
<keyword evidence="16" id="KW-1185">Reference proteome</keyword>
<name>A0A163IX72_ABSGL</name>
<evidence type="ECO:0000256" key="4">
    <source>
        <dbReference type="ARBA" id="ARBA00022679"/>
    </source>
</evidence>
<evidence type="ECO:0000313" key="16">
    <source>
        <dbReference type="Proteomes" id="UP000078561"/>
    </source>
</evidence>
<dbReference type="InterPro" id="IPR000719">
    <property type="entry name" value="Prot_kinase_dom"/>
</dbReference>
<evidence type="ECO:0000256" key="11">
    <source>
        <dbReference type="PROSITE-ProRule" id="PRU10141"/>
    </source>
</evidence>
<dbReference type="Gene3D" id="1.10.510.10">
    <property type="entry name" value="Transferase(Phosphotransferase) domain 1"/>
    <property type="match status" value="1"/>
</dbReference>
<dbReference type="GO" id="GO:0030332">
    <property type="term" value="F:cyclin binding"/>
    <property type="evidence" value="ECO:0007669"/>
    <property type="project" value="TreeGrafter"/>
</dbReference>
<dbReference type="GO" id="GO:0005634">
    <property type="term" value="C:nucleus"/>
    <property type="evidence" value="ECO:0007669"/>
    <property type="project" value="TreeGrafter"/>
</dbReference>
<evidence type="ECO:0000256" key="2">
    <source>
        <dbReference type="ARBA" id="ARBA00012425"/>
    </source>
</evidence>
<comment type="catalytic activity">
    <reaction evidence="9">
        <text>L-threonyl-[protein] + ATP = O-phospho-L-threonyl-[protein] + ADP + H(+)</text>
        <dbReference type="Rhea" id="RHEA:46608"/>
        <dbReference type="Rhea" id="RHEA-COMP:11060"/>
        <dbReference type="Rhea" id="RHEA-COMP:11605"/>
        <dbReference type="ChEBI" id="CHEBI:15378"/>
        <dbReference type="ChEBI" id="CHEBI:30013"/>
        <dbReference type="ChEBI" id="CHEBI:30616"/>
        <dbReference type="ChEBI" id="CHEBI:61977"/>
        <dbReference type="ChEBI" id="CHEBI:456216"/>
        <dbReference type="EC" id="2.7.11.22"/>
    </reaction>
</comment>
<dbReference type="InterPro" id="IPR011009">
    <property type="entry name" value="Kinase-like_dom_sf"/>
</dbReference>
<dbReference type="GO" id="GO:0005524">
    <property type="term" value="F:ATP binding"/>
    <property type="evidence" value="ECO:0007669"/>
    <property type="project" value="UniProtKB-UniRule"/>
</dbReference>
<dbReference type="GO" id="GO:0007165">
    <property type="term" value="P:signal transduction"/>
    <property type="evidence" value="ECO:0007669"/>
    <property type="project" value="TreeGrafter"/>
</dbReference>
<dbReference type="GO" id="GO:0010389">
    <property type="term" value="P:regulation of G2/M transition of mitotic cell cycle"/>
    <property type="evidence" value="ECO:0007669"/>
    <property type="project" value="TreeGrafter"/>
</dbReference>
<evidence type="ECO:0000256" key="6">
    <source>
        <dbReference type="ARBA" id="ARBA00022777"/>
    </source>
</evidence>
<evidence type="ECO:0000256" key="1">
    <source>
        <dbReference type="ARBA" id="ARBA00006485"/>
    </source>
</evidence>
<feature type="region of interest" description="Disordered" evidence="13">
    <location>
        <begin position="1"/>
        <end position="100"/>
    </location>
</feature>
<keyword evidence="7 11" id="KW-0067">ATP-binding</keyword>
<evidence type="ECO:0000256" key="12">
    <source>
        <dbReference type="RuleBase" id="RU000304"/>
    </source>
</evidence>
<dbReference type="Pfam" id="PF00069">
    <property type="entry name" value="Pkinase"/>
    <property type="match status" value="1"/>
</dbReference>
<dbReference type="STRING" id="4829.A0A163IX72"/>
<keyword evidence="3 12" id="KW-0723">Serine/threonine-protein kinase</keyword>
<evidence type="ECO:0000256" key="5">
    <source>
        <dbReference type="ARBA" id="ARBA00022741"/>
    </source>
</evidence>
<feature type="compositionally biased region" description="Low complexity" evidence="13">
    <location>
        <begin position="1"/>
        <end position="14"/>
    </location>
</feature>
<dbReference type="PROSITE" id="PS00107">
    <property type="entry name" value="PROTEIN_KINASE_ATP"/>
    <property type="match status" value="1"/>
</dbReference>
<reference evidence="15" key="1">
    <citation type="submission" date="2016-04" db="EMBL/GenBank/DDBJ databases">
        <authorList>
            <person name="Evans L.H."/>
            <person name="Alamgir A."/>
            <person name="Owens N."/>
            <person name="Weber N.D."/>
            <person name="Virtaneva K."/>
            <person name="Barbian K."/>
            <person name="Babar A."/>
            <person name="Rosenke K."/>
        </authorList>
    </citation>
    <scope>NUCLEOTIDE SEQUENCE [LARGE SCALE GENOMIC DNA]</scope>
    <source>
        <strain evidence="15">CBS 101.48</strain>
    </source>
</reference>
<dbReference type="SMART" id="SM00220">
    <property type="entry name" value="S_TKc"/>
    <property type="match status" value="1"/>
</dbReference>
<evidence type="ECO:0000313" key="15">
    <source>
        <dbReference type="EMBL" id="SAL95864.1"/>
    </source>
</evidence>
<evidence type="ECO:0000256" key="8">
    <source>
        <dbReference type="ARBA" id="ARBA00039266"/>
    </source>
</evidence>
<dbReference type="GO" id="GO:0010468">
    <property type="term" value="P:regulation of gene expression"/>
    <property type="evidence" value="ECO:0007669"/>
    <property type="project" value="TreeGrafter"/>
</dbReference>
<dbReference type="PROSITE" id="PS00108">
    <property type="entry name" value="PROTEIN_KINASE_ST"/>
    <property type="match status" value="1"/>
</dbReference>
<comment type="catalytic activity">
    <reaction evidence="10">
        <text>L-seryl-[protein] + ATP = O-phospho-L-seryl-[protein] + ADP + H(+)</text>
        <dbReference type="Rhea" id="RHEA:17989"/>
        <dbReference type="Rhea" id="RHEA-COMP:9863"/>
        <dbReference type="Rhea" id="RHEA-COMP:11604"/>
        <dbReference type="ChEBI" id="CHEBI:15378"/>
        <dbReference type="ChEBI" id="CHEBI:29999"/>
        <dbReference type="ChEBI" id="CHEBI:30616"/>
        <dbReference type="ChEBI" id="CHEBI:83421"/>
        <dbReference type="ChEBI" id="CHEBI:456216"/>
        <dbReference type="EC" id="2.7.11.22"/>
    </reaction>
</comment>
<dbReference type="GO" id="GO:0004693">
    <property type="term" value="F:cyclin-dependent protein serine/threonine kinase activity"/>
    <property type="evidence" value="ECO:0007669"/>
    <property type="project" value="UniProtKB-EC"/>
</dbReference>
<dbReference type="InterPro" id="IPR008271">
    <property type="entry name" value="Ser/Thr_kinase_AS"/>
</dbReference>
<dbReference type="FunCoup" id="A0A163IX72">
    <property type="interactions" value="1081"/>
</dbReference>
<keyword evidence="4" id="KW-0808">Transferase</keyword>
<evidence type="ECO:0000256" key="3">
    <source>
        <dbReference type="ARBA" id="ARBA00022527"/>
    </source>
</evidence>
<proteinExistence type="inferred from homology"/>
<dbReference type="EMBL" id="LT550481">
    <property type="protein sequence ID" value="SAL95864.1"/>
    <property type="molecule type" value="Genomic_DNA"/>
</dbReference>
<feature type="binding site" evidence="11">
    <location>
        <position position="148"/>
    </location>
    <ligand>
        <name>ATP</name>
        <dbReference type="ChEBI" id="CHEBI:30616"/>
    </ligand>
</feature>
<accession>A0A163IX72</accession>
<dbReference type="Proteomes" id="UP000078561">
    <property type="component" value="Unassembled WGS sequence"/>
</dbReference>